<evidence type="ECO:0000259" key="14">
    <source>
        <dbReference type="PROSITE" id="PS51718"/>
    </source>
</evidence>
<evidence type="ECO:0000256" key="13">
    <source>
        <dbReference type="SAM" id="MobiDB-lite"/>
    </source>
</evidence>
<evidence type="ECO:0000256" key="11">
    <source>
        <dbReference type="ARBA" id="ARBA00048548"/>
    </source>
</evidence>
<feature type="domain" description="Dynamin-type G" evidence="14">
    <location>
        <begin position="237"/>
        <end position="515"/>
    </location>
</feature>
<name>A0A316UW03_9BASI</name>
<dbReference type="InterPro" id="IPR027417">
    <property type="entry name" value="P-loop_NTPase"/>
</dbReference>
<keyword evidence="6" id="KW-1133">Transmembrane helix</keyword>
<feature type="region of interest" description="Disordered" evidence="13">
    <location>
        <begin position="111"/>
        <end position="167"/>
    </location>
</feature>
<dbReference type="Proteomes" id="UP000245884">
    <property type="component" value="Unassembled WGS sequence"/>
</dbReference>
<dbReference type="PROSITE" id="PS51718">
    <property type="entry name" value="G_DYNAMIN_2"/>
    <property type="match status" value="1"/>
</dbReference>
<evidence type="ECO:0000256" key="9">
    <source>
        <dbReference type="ARBA" id="ARBA00023134"/>
    </source>
</evidence>
<keyword evidence="2" id="KW-0812">Transmembrane</keyword>
<evidence type="ECO:0000256" key="2">
    <source>
        <dbReference type="ARBA" id="ARBA00022692"/>
    </source>
</evidence>
<dbReference type="FunFam" id="3.40.50.300:FF:000638">
    <property type="entry name" value="Transmembrane GTPase Fzo1, putative"/>
    <property type="match status" value="1"/>
</dbReference>
<dbReference type="InterPro" id="IPR045063">
    <property type="entry name" value="Dynamin_N"/>
</dbReference>
<dbReference type="STRING" id="1569628.A0A316UW03"/>
<keyword evidence="3" id="KW-0547">Nucleotide-binding</keyword>
<evidence type="ECO:0000256" key="5">
    <source>
        <dbReference type="ARBA" id="ARBA00022801"/>
    </source>
</evidence>
<reference evidence="15 16" key="1">
    <citation type="journal article" date="2018" name="Mol. Biol. Evol.">
        <title>Broad Genomic Sampling Reveals a Smut Pathogenic Ancestry of the Fungal Clade Ustilaginomycotina.</title>
        <authorList>
            <person name="Kijpornyongpan T."/>
            <person name="Mondo S.J."/>
            <person name="Barry K."/>
            <person name="Sandor L."/>
            <person name="Lee J."/>
            <person name="Lipzen A."/>
            <person name="Pangilinan J."/>
            <person name="LaButti K."/>
            <person name="Hainaut M."/>
            <person name="Henrissat B."/>
            <person name="Grigoriev I.V."/>
            <person name="Spatafora J.W."/>
            <person name="Aime M.C."/>
        </authorList>
    </citation>
    <scope>NUCLEOTIDE SEQUENCE [LARGE SCALE GENOMIC DNA]</scope>
    <source>
        <strain evidence="15 16">MCA 5214</strain>
    </source>
</reference>
<feature type="compositionally biased region" description="Polar residues" evidence="13">
    <location>
        <begin position="136"/>
        <end position="166"/>
    </location>
</feature>
<keyword evidence="9" id="KW-0342">GTP-binding</keyword>
<evidence type="ECO:0000256" key="4">
    <source>
        <dbReference type="ARBA" id="ARBA00022787"/>
    </source>
</evidence>
<keyword evidence="5" id="KW-0378">Hydrolase</keyword>
<evidence type="ECO:0000256" key="12">
    <source>
        <dbReference type="SAM" id="Coils"/>
    </source>
</evidence>
<keyword evidence="7 12" id="KW-0175">Coiled coil</keyword>
<dbReference type="GO" id="GO:0005741">
    <property type="term" value="C:mitochondrial outer membrane"/>
    <property type="evidence" value="ECO:0007669"/>
    <property type="project" value="UniProtKB-SubCell"/>
</dbReference>
<organism evidence="15 16">
    <name type="scientific">Jaminaea rosea</name>
    <dbReference type="NCBI Taxonomy" id="1569628"/>
    <lineage>
        <taxon>Eukaryota</taxon>
        <taxon>Fungi</taxon>
        <taxon>Dikarya</taxon>
        <taxon>Basidiomycota</taxon>
        <taxon>Ustilaginomycotina</taxon>
        <taxon>Exobasidiomycetes</taxon>
        <taxon>Microstromatales</taxon>
        <taxon>Microstromatales incertae sedis</taxon>
        <taxon>Jaminaea</taxon>
    </lineage>
</organism>
<evidence type="ECO:0000313" key="16">
    <source>
        <dbReference type="Proteomes" id="UP000245884"/>
    </source>
</evidence>
<dbReference type="InterPro" id="IPR030381">
    <property type="entry name" value="G_DYNAMIN_dom"/>
</dbReference>
<sequence>MSSQKYYPSSSSSASAASSSVVNTPATSNESLRSDYFNQSHAIHAPMKEAEESEEDQRQKMAAMEEHGKRFAAARDGLVSTINETGGILTSLRDFNKQRWIVHYPAIDRKPSTQQIRQRQALRRSMSVDPREESDNSAPHQPRLQRSSTTAPGSVPATPSQRSMSPVTIVLNDEEDVEEADDQSEMSVLRLDLKLGAIGNNPQALVHSLEKSSIAQLLDERMTSSIRQLDNLRNRISDTQSKVLVTGDLNAGKSTFVNSLMRRRLMPVDQQPCTTVFCEVLDAEQTNEGREEVHLIKQGMLYDLQNDNTYTRHSLSDIEQLVADAEELSPEDAPMIKCYCHDTRSTQESLLRNGIVDIALIDAPGLNRDSLQTTALFARQEEIDVVVFVVSAENHFTLSAKEFLWNASNDKAYIFIVVNKFDQIRNKDKCKRLVLEQIKQLSPRTYEDAEELVHFVDSDSVFGGDDVESSTPTEDKKHAGQSLATTSSSAMSFARLEACLRDFVLQRREKSKLMPAQTYLLRLLSDIEFLAQTNLGVANAELEEAKRLLAEARPALAQCKAAHNKIEAQLEGEEDGVVTQVSQNAQAAFNNAIDLIGQGKPASLQASLPPYPGFFSAFEYSAAVRQTFVESLELAVREAEQMARVATGETVQRIKEMGDVHLPGDVERSRREFRPDAMFAKRLRRQNSGVAGLGLGLSRDITDARLSDVFDVGYYVQIITRSEDDSQEGEGQKSSKKSSLEDELGLISTVGVGLGAMTLLGSKVVGATSALGAAVNITNLLKDPTVQKWGPRIVFVGTAGFVAHLIMNLHNSIPRSVGRSMKKELTGRRSAGPTAQHVVKLIASAASLDSTAVAPTSEEAAPVHFATQHQERLSREVRKVIRLAGWDLQERFRVALAEKRGVVERLEGQEGKSKEAIVWFGQTSARVKEVRGRVYEVEIVS</sequence>
<dbReference type="GO" id="GO:0003924">
    <property type="term" value="F:GTPase activity"/>
    <property type="evidence" value="ECO:0007669"/>
    <property type="project" value="InterPro"/>
</dbReference>
<gene>
    <name evidence="15" type="ORF">BDZ90DRAFT_236858</name>
</gene>
<dbReference type="GO" id="GO:0008053">
    <property type="term" value="P:mitochondrial fusion"/>
    <property type="evidence" value="ECO:0007669"/>
    <property type="project" value="TreeGrafter"/>
</dbReference>
<dbReference type="Pfam" id="PF00350">
    <property type="entry name" value="Dynamin_N"/>
    <property type="match status" value="1"/>
</dbReference>
<dbReference type="GO" id="GO:0005525">
    <property type="term" value="F:GTP binding"/>
    <property type="evidence" value="ECO:0007669"/>
    <property type="project" value="UniProtKB-KW"/>
</dbReference>
<evidence type="ECO:0000256" key="10">
    <source>
        <dbReference type="ARBA" id="ARBA00023136"/>
    </source>
</evidence>
<dbReference type="GeneID" id="37029130"/>
<feature type="region of interest" description="Disordered" evidence="13">
    <location>
        <begin position="1"/>
        <end position="61"/>
    </location>
</feature>
<evidence type="ECO:0000256" key="8">
    <source>
        <dbReference type="ARBA" id="ARBA00023128"/>
    </source>
</evidence>
<comment type="catalytic activity">
    <reaction evidence="11">
        <text>GTP + H2O = GDP + phosphate + H(+)</text>
        <dbReference type="Rhea" id="RHEA:19669"/>
        <dbReference type="ChEBI" id="CHEBI:15377"/>
        <dbReference type="ChEBI" id="CHEBI:15378"/>
        <dbReference type="ChEBI" id="CHEBI:37565"/>
        <dbReference type="ChEBI" id="CHEBI:43474"/>
        <dbReference type="ChEBI" id="CHEBI:58189"/>
    </reaction>
</comment>
<dbReference type="GO" id="GO:0051646">
    <property type="term" value="P:mitochondrion localization"/>
    <property type="evidence" value="ECO:0007669"/>
    <property type="project" value="TreeGrafter"/>
</dbReference>
<feature type="coiled-coil region" evidence="12">
    <location>
        <begin position="215"/>
        <end position="242"/>
    </location>
</feature>
<dbReference type="InterPro" id="IPR027094">
    <property type="entry name" value="Mitofusin_fam"/>
</dbReference>
<comment type="subcellular location">
    <subcellularLocation>
        <location evidence="1">Mitochondrion outer membrane</location>
        <topology evidence="1">Multi-pass membrane protein</topology>
    </subcellularLocation>
</comment>
<evidence type="ECO:0000256" key="1">
    <source>
        <dbReference type="ARBA" id="ARBA00004374"/>
    </source>
</evidence>
<feature type="compositionally biased region" description="Polar residues" evidence="13">
    <location>
        <begin position="21"/>
        <end position="41"/>
    </location>
</feature>
<accession>A0A316UW03</accession>
<dbReference type="OrthoDB" id="9984778at2759"/>
<evidence type="ECO:0000256" key="7">
    <source>
        <dbReference type="ARBA" id="ARBA00023054"/>
    </source>
</evidence>
<feature type="region of interest" description="Disordered" evidence="13">
    <location>
        <begin position="463"/>
        <end position="483"/>
    </location>
</feature>
<keyword evidence="10" id="KW-0472">Membrane</keyword>
<protein>
    <recommendedName>
        <fullName evidence="14">Dynamin-type G domain-containing protein</fullName>
    </recommendedName>
</protein>
<evidence type="ECO:0000256" key="6">
    <source>
        <dbReference type="ARBA" id="ARBA00022989"/>
    </source>
</evidence>
<feature type="compositionally biased region" description="Basic and acidic residues" evidence="13">
    <location>
        <begin position="46"/>
        <end position="61"/>
    </location>
</feature>
<evidence type="ECO:0000313" key="15">
    <source>
        <dbReference type="EMBL" id="PWN29476.1"/>
    </source>
</evidence>
<evidence type="ECO:0000256" key="3">
    <source>
        <dbReference type="ARBA" id="ARBA00022741"/>
    </source>
</evidence>
<dbReference type="SUPFAM" id="SSF52540">
    <property type="entry name" value="P-loop containing nucleoside triphosphate hydrolases"/>
    <property type="match status" value="1"/>
</dbReference>
<dbReference type="PANTHER" id="PTHR10465">
    <property type="entry name" value="TRANSMEMBRANE GTPASE FZO1"/>
    <property type="match status" value="1"/>
</dbReference>
<dbReference type="PANTHER" id="PTHR10465:SF0">
    <property type="entry name" value="SARCALUMENIN"/>
    <property type="match status" value="1"/>
</dbReference>
<dbReference type="AlphaFoldDB" id="A0A316UW03"/>
<keyword evidence="8" id="KW-0496">Mitochondrion</keyword>
<dbReference type="Gene3D" id="3.40.50.300">
    <property type="entry name" value="P-loop containing nucleotide triphosphate hydrolases"/>
    <property type="match status" value="1"/>
</dbReference>
<feature type="compositionally biased region" description="Low complexity" evidence="13">
    <location>
        <begin position="9"/>
        <end position="20"/>
    </location>
</feature>
<keyword evidence="16" id="KW-1185">Reference proteome</keyword>
<dbReference type="RefSeq" id="XP_025364088.1">
    <property type="nucleotide sequence ID" value="XM_025507307.1"/>
</dbReference>
<dbReference type="EMBL" id="KZ819663">
    <property type="protein sequence ID" value="PWN29476.1"/>
    <property type="molecule type" value="Genomic_DNA"/>
</dbReference>
<proteinExistence type="predicted"/>
<keyword evidence="4" id="KW-1000">Mitochondrion outer membrane</keyword>